<reference evidence="2" key="1">
    <citation type="submission" date="2020-08" db="EMBL/GenBank/DDBJ databases">
        <title>Multicomponent nature underlies the extraordinary mechanical properties of spider dragline silk.</title>
        <authorList>
            <person name="Kono N."/>
            <person name="Nakamura H."/>
            <person name="Mori M."/>
            <person name="Yoshida Y."/>
            <person name="Ohtoshi R."/>
            <person name="Malay A.D."/>
            <person name="Moran D.A.P."/>
            <person name="Tomita M."/>
            <person name="Numata K."/>
            <person name="Arakawa K."/>
        </authorList>
    </citation>
    <scope>NUCLEOTIDE SEQUENCE</scope>
</reference>
<evidence type="ECO:0000313" key="3">
    <source>
        <dbReference type="Proteomes" id="UP000886998"/>
    </source>
</evidence>
<sequence>MRVNVLNKSRCGHPHKLSDRDARAIVRKVKKNPKISAPKLADQIATASEKKVHPETVRRFFRSGGYSAVSRKKPFISSVNQQKRLDFASAHVDKDFEFWKTVVFTDESKFNVFGTYVHHGDITDAPTSGISPYATLEVDTSNLLLRA</sequence>
<dbReference type="InterPro" id="IPR036397">
    <property type="entry name" value="RNaseH_sf"/>
</dbReference>
<dbReference type="Pfam" id="PF01498">
    <property type="entry name" value="HTH_Tnp_Tc3_2"/>
    <property type="match status" value="1"/>
</dbReference>
<dbReference type="Proteomes" id="UP000886998">
    <property type="component" value="Unassembled WGS sequence"/>
</dbReference>
<accession>A0A8X6YIQ8</accession>
<dbReference type="GO" id="GO:0006313">
    <property type="term" value="P:DNA transposition"/>
    <property type="evidence" value="ECO:0007669"/>
    <property type="project" value="InterPro"/>
</dbReference>
<gene>
    <name evidence="2" type="primary">TCB1</name>
    <name evidence="2" type="ORF">TNIN_489561</name>
</gene>
<evidence type="ECO:0000259" key="1">
    <source>
        <dbReference type="Pfam" id="PF01498"/>
    </source>
</evidence>
<dbReference type="GO" id="GO:0003677">
    <property type="term" value="F:DNA binding"/>
    <property type="evidence" value="ECO:0007669"/>
    <property type="project" value="InterPro"/>
</dbReference>
<dbReference type="InterPro" id="IPR002492">
    <property type="entry name" value="Transposase_Tc1-like"/>
</dbReference>
<name>A0A8X6YIQ8_9ARAC</name>
<evidence type="ECO:0000313" key="2">
    <source>
        <dbReference type="EMBL" id="GFY71473.1"/>
    </source>
</evidence>
<dbReference type="EMBL" id="BMAV01018840">
    <property type="protein sequence ID" value="GFY71473.1"/>
    <property type="molecule type" value="Genomic_DNA"/>
</dbReference>
<protein>
    <submittedName>
        <fullName evidence="2">Transposable element Tcb1 transposase</fullName>
    </submittedName>
</protein>
<feature type="domain" description="Transposase Tc1-like" evidence="1">
    <location>
        <begin position="23"/>
        <end position="93"/>
    </location>
</feature>
<proteinExistence type="predicted"/>
<dbReference type="AlphaFoldDB" id="A0A8X6YIQ8"/>
<dbReference type="OrthoDB" id="6435233at2759"/>
<keyword evidence="3" id="KW-1185">Reference proteome</keyword>
<organism evidence="2 3">
    <name type="scientific">Trichonephila inaurata madagascariensis</name>
    <dbReference type="NCBI Taxonomy" id="2747483"/>
    <lineage>
        <taxon>Eukaryota</taxon>
        <taxon>Metazoa</taxon>
        <taxon>Ecdysozoa</taxon>
        <taxon>Arthropoda</taxon>
        <taxon>Chelicerata</taxon>
        <taxon>Arachnida</taxon>
        <taxon>Araneae</taxon>
        <taxon>Araneomorphae</taxon>
        <taxon>Entelegynae</taxon>
        <taxon>Araneoidea</taxon>
        <taxon>Nephilidae</taxon>
        <taxon>Trichonephila</taxon>
        <taxon>Trichonephila inaurata</taxon>
    </lineage>
</organism>
<dbReference type="GO" id="GO:0015074">
    <property type="term" value="P:DNA integration"/>
    <property type="evidence" value="ECO:0007669"/>
    <property type="project" value="InterPro"/>
</dbReference>
<dbReference type="Gene3D" id="3.30.420.10">
    <property type="entry name" value="Ribonuclease H-like superfamily/Ribonuclease H"/>
    <property type="match status" value="1"/>
</dbReference>
<comment type="caution">
    <text evidence="2">The sequence shown here is derived from an EMBL/GenBank/DDBJ whole genome shotgun (WGS) entry which is preliminary data.</text>
</comment>